<dbReference type="SUPFAM" id="SSF140453">
    <property type="entry name" value="EsxAB dimer-like"/>
    <property type="match status" value="1"/>
</dbReference>
<dbReference type="HOGENOM" id="CLU_2358712_0_0_11"/>
<evidence type="ECO:0000313" key="1">
    <source>
        <dbReference type="EMBL" id="CCH69686.1"/>
    </source>
</evidence>
<proteinExistence type="predicted"/>
<evidence type="ECO:0000313" key="2">
    <source>
        <dbReference type="Proteomes" id="UP000013167"/>
    </source>
</evidence>
<dbReference type="eggNOG" id="ENOG5031Y7F">
    <property type="taxonomic scope" value="Bacteria"/>
</dbReference>
<dbReference type="AlphaFoldDB" id="N0E1N9"/>
<protein>
    <recommendedName>
        <fullName evidence="3">PE domain-containing protein</fullName>
    </recommendedName>
</protein>
<comment type="caution">
    <text evidence="1">The sequence shown here is derived from an EMBL/GenBank/DDBJ whole genome shotgun (WGS) entry which is preliminary data.</text>
</comment>
<gene>
    <name evidence="1" type="ORF">BN10_300027</name>
</gene>
<reference evidence="1 2" key="1">
    <citation type="journal article" date="2013" name="ISME J.">
        <title>A metabolic model for members of the genus Tetrasphaera involved in enhanced biological phosphorus removal.</title>
        <authorList>
            <person name="Kristiansen R."/>
            <person name="Nguyen H.T.T."/>
            <person name="Saunders A.M."/>
            <person name="Nielsen J.L."/>
            <person name="Wimmer R."/>
            <person name="Le V.Q."/>
            <person name="McIlroy S.J."/>
            <person name="Petrovski S."/>
            <person name="Seviour R.J."/>
            <person name="Calteau A."/>
            <person name="Nielsen K.L."/>
            <person name="Nielsen P.H."/>
        </authorList>
    </citation>
    <scope>NUCLEOTIDE SEQUENCE [LARGE SCALE GENOMIC DNA]</scope>
    <source>
        <strain evidence="1 2">Lp2</strain>
    </source>
</reference>
<keyword evidence="2" id="KW-1185">Reference proteome</keyword>
<sequence>MTTFRVDADQVAALGAGLADLAVALAGQGEDARADSWALGGGEATAAFEVAVGHWRHERLALARALDSLGAAAATAGAVYVDTEVGVGRSLIGGVQ</sequence>
<dbReference type="InterPro" id="IPR036689">
    <property type="entry name" value="ESAT-6-like_sf"/>
</dbReference>
<dbReference type="EMBL" id="CAIZ01000098">
    <property type="protein sequence ID" value="CCH69686.1"/>
    <property type="molecule type" value="Genomic_DNA"/>
</dbReference>
<organism evidence="1 2">
    <name type="scientific">Phycicoccus elongatus Lp2</name>
    <dbReference type="NCBI Taxonomy" id="1193181"/>
    <lineage>
        <taxon>Bacteria</taxon>
        <taxon>Bacillati</taxon>
        <taxon>Actinomycetota</taxon>
        <taxon>Actinomycetes</taxon>
        <taxon>Micrococcales</taxon>
        <taxon>Intrasporangiaceae</taxon>
        <taxon>Phycicoccus</taxon>
    </lineage>
</organism>
<dbReference type="STRING" id="1193181.BN10_300027"/>
<dbReference type="RefSeq" id="WP_010849578.1">
    <property type="nucleotide sequence ID" value="NZ_HF570956.1"/>
</dbReference>
<name>N0E1N9_9MICO</name>
<accession>N0E1N9</accession>
<dbReference type="Proteomes" id="UP000013167">
    <property type="component" value="Unassembled WGS sequence"/>
</dbReference>
<evidence type="ECO:0008006" key="3">
    <source>
        <dbReference type="Google" id="ProtNLM"/>
    </source>
</evidence>